<comment type="catalytic activity">
    <reaction evidence="8">
        <text>tRNA(Leu) + L-leucine + ATP = L-leucyl-tRNA(Leu) + AMP + diphosphate</text>
        <dbReference type="Rhea" id="RHEA:11688"/>
        <dbReference type="Rhea" id="RHEA-COMP:9613"/>
        <dbReference type="Rhea" id="RHEA-COMP:9622"/>
        <dbReference type="ChEBI" id="CHEBI:30616"/>
        <dbReference type="ChEBI" id="CHEBI:33019"/>
        <dbReference type="ChEBI" id="CHEBI:57427"/>
        <dbReference type="ChEBI" id="CHEBI:78442"/>
        <dbReference type="ChEBI" id="CHEBI:78494"/>
        <dbReference type="ChEBI" id="CHEBI:456215"/>
        <dbReference type="EC" id="6.1.1.4"/>
    </reaction>
</comment>
<protein>
    <recommendedName>
        <fullName evidence="2">leucine--tRNA ligase</fullName>
        <ecNumber evidence="2">6.1.1.4</ecNumber>
    </recommendedName>
</protein>
<dbReference type="InterPro" id="IPR009080">
    <property type="entry name" value="tRNAsynth_Ia_anticodon-bd"/>
</dbReference>
<dbReference type="InterPro" id="IPR002302">
    <property type="entry name" value="Leu-tRNA-ligase"/>
</dbReference>
<sequence>MDMFPYPSGSSMHVGHPRGYVATDVYSRFKRMQGFDVLHPMGWDAFGLPAEETAIANNEHPAATVARNIDRFRAQLTMLGLGYDWSREINTTDPGYYRHTQQIFLEFFRRGLARNDVVAVNWCPALGTVLANEDIVDGKSERGGHPVFQTPMRQWVLAITAYADRLLDDLDLLPQWPDRVKNAQRSWIGRSEGHELRFATSAQVAVDVFTTRIETLFGVTFLALAPDAELARSLKASASNEAEADAYIARAAQASELDRQSASSGAVLLGGVHAIHPLTKARLPVVIADYVLASYGTGAVMGVPAHDERDAQLARALDLPVLAVLDGDLLTNSGSFDGQPVQQARSGIAAAVAATGRKRYKIRDWTFSRQRFWGEPFPIVWIAGRDNFHAVAHGELAQWLPEQPISHVLDGVEYFAVPVLPAYLDAMRLPVVVAYRPTGTLEGPLAGIDQWVNAFIDPATGQVDNTPGHAGWIPVRRETNTMPQWAGSSWYWLRYMDPDNDTAPFSREAMRRWGQVDVYAGADHAVAHLIYARFWHKVMYDAGMVDFAEPFKRLEFLGHILAADGSKISKRSGNSRSPEEVVREVGADAFRLYEMFIGPFEKAIPWSDEGLTGTRRFLERVWSVAHRVIDENAPASATDALKALHRTVDKVGDDIEKFRFNTAVATLMGCLNEVQHRTLSVSDFSLFLLSLAPFAPHMTEEIWSTISPRESIHLAPWPQADAALLQDELITLPVQVNGKLRGNVVVKRDIPEADLRTVSLNHADVSTYVSEHTLKKFIYVPGRIVNLVT</sequence>
<dbReference type="SUPFAM" id="SSF47323">
    <property type="entry name" value="Anticodon-binding domain of a subclass of class I aminoacyl-tRNA synthetases"/>
    <property type="match status" value="1"/>
</dbReference>
<feature type="domain" description="Methionyl/Valyl/Leucyl/Isoleucyl-tRNA synthetase anticodon-binding" evidence="11">
    <location>
        <begin position="640"/>
        <end position="751"/>
    </location>
</feature>
<evidence type="ECO:0000259" key="10">
    <source>
        <dbReference type="Pfam" id="PF00133"/>
    </source>
</evidence>
<evidence type="ECO:0000259" key="12">
    <source>
        <dbReference type="Pfam" id="PF09334"/>
    </source>
</evidence>
<accession>A0ABQ1KPK5</accession>
<evidence type="ECO:0000256" key="3">
    <source>
        <dbReference type="ARBA" id="ARBA00022598"/>
    </source>
</evidence>
<evidence type="ECO:0000313" key="15">
    <source>
        <dbReference type="Proteomes" id="UP000622638"/>
    </source>
</evidence>
<keyword evidence="5 9" id="KW-0067">ATP-binding</keyword>
<evidence type="ECO:0000256" key="6">
    <source>
        <dbReference type="ARBA" id="ARBA00022917"/>
    </source>
</evidence>
<dbReference type="Gene3D" id="3.10.20.590">
    <property type="match status" value="1"/>
</dbReference>
<dbReference type="InterPro" id="IPR009008">
    <property type="entry name" value="Val/Leu/Ile-tRNA-synth_edit"/>
</dbReference>
<evidence type="ECO:0000256" key="8">
    <source>
        <dbReference type="ARBA" id="ARBA00047469"/>
    </source>
</evidence>
<dbReference type="InterPro" id="IPR025709">
    <property type="entry name" value="Leu_tRNA-synth_edit"/>
</dbReference>
<dbReference type="Pfam" id="PF09334">
    <property type="entry name" value="tRNA-synt_1g"/>
    <property type="match status" value="1"/>
</dbReference>
<dbReference type="CDD" id="cd07958">
    <property type="entry name" value="Anticodon_Ia_Leu_BEm"/>
    <property type="match status" value="1"/>
</dbReference>
<evidence type="ECO:0000256" key="5">
    <source>
        <dbReference type="ARBA" id="ARBA00022840"/>
    </source>
</evidence>
<dbReference type="Gene3D" id="1.10.730.10">
    <property type="entry name" value="Isoleucyl-tRNA Synthetase, Domain 1"/>
    <property type="match status" value="1"/>
</dbReference>
<comment type="caution">
    <text evidence="14">The sequence shown here is derived from an EMBL/GenBank/DDBJ whole genome shotgun (WGS) entry which is preliminary data.</text>
</comment>
<keyword evidence="4 9" id="KW-0547">Nucleotide-binding</keyword>
<dbReference type="SUPFAM" id="SSF50677">
    <property type="entry name" value="ValRS/IleRS/LeuRS editing domain"/>
    <property type="match status" value="1"/>
</dbReference>
<feature type="domain" description="Leucyl-tRNA synthetase editing" evidence="13">
    <location>
        <begin position="185"/>
        <end position="327"/>
    </location>
</feature>
<dbReference type="InterPro" id="IPR015413">
    <property type="entry name" value="Methionyl/Leucyl_tRNA_Synth"/>
</dbReference>
<dbReference type="Pfam" id="PF00133">
    <property type="entry name" value="tRNA-synt_1"/>
    <property type="match status" value="1"/>
</dbReference>
<evidence type="ECO:0000313" key="14">
    <source>
        <dbReference type="EMBL" id="GGC02350.1"/>
    </source>
</evidence>
<dbReference type="Gene3D" id="3.40.50.620">
    <property type="entry name" value="HUPs"/>
    <property type="match status" value="2"/>
</dbReference>
<dbReference type="Pfam" id="PF08264">
    <property type="entry name" value="Anticodon_1"/>
    <property type="match status" value="1"/>
</dbReference>
<evidence type="ECO:0000256" key="1">
    <source>
        <dbReference type="ARBA" id="ARBA00005594"/>
    </source>
</evidence>
<evidence type="ECO:0000256" key="4">
    <source>
        <dbReference type="ARBA" id="ARBA00022741"/>
    </source>
</evidence>
<dbReference type="InterPro" id="IPR002300">
    <property type="entry name" value="aa-tRNA-synth_Ia"/>
</dbReference>
<proteinExistence type="inferred from homology"/>
<dbReference type="EC" id="6.1.1.4" evidence="2"/>
<evidence type="ECO:0000256" key="2">
    <source>
        <dbReference type="ARBA" id="ARBA00013164"/>
    </source>
</evidence>
<evidence type="ECO:0000256" key="7">
    <source>
        <dbReference type="ARBA" id="ARBA00023146"/>
    </source>
</evidence>
<dbReference type="Pfam" id="PF13603">
    <property type="entry name" value="tRNA-synt_1_2"/>
    <property type="match status" value="1"/>
</dbReference>
<dbReference type="InterPro" id="IPR014729">
    <property type="entry name" value="Rossmann-like_a/b/a_fold"/>
</dbReference>
<comment type="similarity">
    <text evidence="1 9">Belongs to the class-I aminoacyl-tRNA synthetase family.</text>
</comment>
<name>A0ABQ1KPK5_9BURK</name>
<dbReference type="PANTHER" id="PTHR43740">
    <property type="entry name" value="LEUCYL-TRNA SYNTHETASE"/>
    <property type="match status" value="1"/>
</dbReference>
<dbReference type="PANTHER" id="PTHR43740:SF2">
    <property type="entry name" value="LEUCINE--TRNA LIGASE, MITOCHONDRIAL"/>
    <property type="match status" value="1"/>
</dbReference>
<dbReference type="InterPro" id="IPR013155">
    <property type="entry name" value="M/V/L/I-tRNA-synth_anticd-bd"/>
</dbReference>
<dbReference type="SUPFAM" id="SSF52374">
    <property type="entry name" value="Nucleotidylyl transferase"/>
    <property type="match status" value="1"/>
</dbReference>
<reference evidence="15" key="1">
    <citation type="journal article" date="2019" name="Int. J. Syst. Evol. Microbiol.">
        <title>The Global Catalogue of Microorganisms (GCM) 10K type strain sequencing project: providing services to taxonomists for standard genome sequencing and annotation.</title>
        <authorList>
            <consortium name="The Broad Institute Genomics Platform"/>
            <consortium name="The Broad Institute Genome Sequencing Center for Infectious Disease"/>
            <person name="Wu L."/>
            <person name="Ma J."/>
        </authorList>
    </citation>
    <scope>NUCLEOTIDE SEQUENCE [LARGE SCALE GENOMIC DNA]</scope>
    <source>
        <strain evidence="15">CGMCC 1.15931</strain>
    </source>
</reference>
<keyword evidence="15" id="KW-1185">Reference proteome</keyword>
<dbReference type="EMBL" id="BMKG01000009">
    <property type="protein sequence ID" value="GGC02350.1"/>
    <property type="molecule type" value="Genomic_DNA"/>
</dbReference>
<gene>
    <name evidence="14" type="primary">leuS</name>
    <name evidence="14" type="ORF">GCM10011572_25360</name>
</gene>
<feature type="domain" description="Aminoacyl-tRNA synthetase class Ia" evidence="10">
    <location>
        <begin position="532"/>
        <end position="595"/>
    </location>
</feature>
<dbReference type="GO" id="GO:0016874">
    <property type="term" value="F:ligase activity"/>
    <property type="evidence" value="ECO:0007669"/>
    <property type="project" value="UniProtKB-KW"/>
</dbReference>
<evidence type="ECO:0000259" key="11">
    <source>
        <dbReference type="Pfam" id="PF08264"/>
    </source>
</evidence>
<evidence type="ECO:0000259" key="13">
    <source>
        <dbReference type="Pfam" id="PF13603"/>
    </source>
</evidence>
<keyword evidence="6 9" id="KW-0648">Protein biosynthesis</keyword>
<keyword evidence="3 9" id="KW-0436">Ligase</keyword>
<feature type="domain" description="Methionyl/Leucyl tRNA synthetase" evidence="12">
    <location>
        <begin position="4"/>
        <end position="135"/>
    </location>
</feature>
<organism evidence="14 15">
    <name type="scientific">Pseudoduganella buxea</name>
    <dbReference type="NCBI Taxonomy" id="1949069"/>
    <lineage>
        <taxon>Bacteria</taxon>
        <taxon>Pseudomonadati</taxon>
        <taxon>Pseudomonadota</taxon>
        <taxon>Betaproteobacteria</taxon>
        <taxon>Burkholderiales</taxon>
        <taxon>Oxalobacteraceae</taxon>
        <taxon>Telluria group</taxon>
        <taxon>Pseudoduganella</taxon>
    </lineage>
</organism>
<keyword evidence="7 9" id="KW-0030">Aminoacyl-tRNA synthetase</keyword>
<evidence type="ECO:0000256" key="9">
    <source>
        <dbReference type="RuleBase" id="RU363039"/>
    </source>
</evidence>
<dbReference type="Proteomes" id="UP000622638">
    <property type="component" value="Unassembled WGS sequence"/>
</dbReference>
<dbReference type="PRINTS" id="PR00985">
    <property type="entry name" value="TRNASYNTHLEU"/>
</dbReference>